<reference evidence="2" key="2">
    <citation type="submission" date="2022-09" db="EMBL/GenBank/DDBJ databases">
        <authorList>
            <person name="Sun Q."/>
            <person name="Ohkuma M."/>
        </authorList>
    </citation>
    <scope>NUCLEOTIDE SEQUENCE</scope>
    <source>
        <strain evidence="2">JCM 3093</strain>
    </source>
</reference>
<gene>
    <name evidence="2" type="ORF">GCM10010126_65430</name>
</gene>
<comment type="caution">
    <text evidence="2">The sequence shown here is derived from an EMBL/GenBank/DDBJ whole genome shotgun (WGS) entry which is preliminary data.</text>
</comment>
<dbReference type="Proteomes" id="UP000627984">
    <property type="component" value="Unassembled WGS sequence"/>
</dbReference>
<evidence type="ECO:0000313" key="3">
    <source>
        <dbReference type="Proteomes" id="UP000627984"/>
    </source>
</evidence>
<feature type="compositionally biased region" description="Low complexity" evidence="1">
    <location>
        <begin position="50"/>
        <end position="61"/>
    </location>
</feature>
<evidence type="ECO:0000256" key="1">
    <source>
        <dbReference type="SAM" id="MobiDB-lite"/>
    </source>
</evidence>
<sequence>MRVSSAPDISGGPGGAAAADGAGQTTAGGGPARACPAPREAARWDTHPQTNAGTSTAAATADGPRGRVIALTAFPMKPRIGLIPLMRHMRMGEKGACRTEAVSWNRGPVSYLALTPLGD</sequence>
<reference evidence="2" key="1">
    <citation type="journal article" date="2014" name="Int. J. Syst. Evol. Microbiol.">
        <title>Complete genome sequence of Corynebacterium casei LMG S-19264T (=DSM 44701T), isolated from a smear-ripened cheese.</title>
        <authorList>
            <consortium name="US DOE Joint Genome Institute (JGI-PGF)"/>
            <person name="Walter F."/>
            <person name="Albersmeier A."/>
            <person name="Kalinowski J."/>
            <person name="Ruckert C."/>
        </authorList>
    </citation>
    <scope>NUCLEOTIDE SEQUENCE</scope>
    <source>
        <strain evidence="2">JCM 3093</strain>
    </source>
</reference>
<name>A0AA37BNE6_9ACTN</name>
<protein>
    <submittedName>
        <fullName evidence="2">Uncharacterized protein</fullName>
    </submittedName>
</protein>
<organism evidence="2 3">
    <name type="scientific">Planomonospora parontospora</name>
    <dbReference type="NCBI Taxonomy" id="58119"/>
    <lineage>
        <taxon>Bacteria</taxon>
        <taxon>Bacillati</taxon>
        <taxon>Actinomycetota</taxon>
        <taxon>Actinomycetes</taxon>
        <taxon>Streptosporangiales</taxon>
        <taxon>Streptosporangiaceae</taxon>
        <taxon>Planomonospora</taxon>
    </lineage>
</organism>
<proteinExistence type="predicted"/>
<feature type="compositionally biased region" description="Low complexity" evidence="1">
    <location>
        <begin position="16"/>
        <end position="25"/>
    </location>
</feature>
<evidence type="ECO:0000313" key="2">
    <source>
        <dbReference type="EMBL" id="GGK96873.1"/>
    </source>
</evidence>
<dbReference type="AlphaFoldDB" id="A0AA37BNE6"/>
<accession>A0AA37BNE6</accession>
<dbReference type="EMBL" id="BMQD01000037">
    <property type="protein sequence ID" value="GGK96873.1"/>
    <property type="molecule type" value="Genomic_DNA"/>
</dbReference>
<feature type="region of interest" description="Disordered" evidence="1">
    <location>
        <begin position="1"/>
        <end position="63"/>
    </location>
</feature>